<accession>A0A157ZSK8</accession>
<dbReference type="OrthoDB" id="101857at2"/>
<comment type="caution">
    <text evidence="5">The sequence shown here is derived from an EMBL/GenBank/DDBJ whole genome shotgun (WGS) entry which is preliminary data.</text>
</comment>
<feature type="repeat" description="TPR" evidence="3">
    <location>
        <begin position="185"/>
        <end position="218"/>
    </location>
</feature>
<evidence type="ECO:0000313" key="6">
    <source>
        <dbReference type="Proteomes" id="UP000054851"/>
    </source>
</evidence>
<dbReference type="SMART" id="SM00028">
    <property type="entry name" value="TPR"/>
    <property type="match status" value="3"/>
</dbReference>
<sequence length="276" mass="30391">MTTPEVGPSPSKLNSDVELLKLDIERDRLRAEMDARKRELDLKERELIVQESEIATHRAANLTPIRAAVIASATAIVGAVIGALLQGFSNLALEKSKLESSLILKAVATGNQDDAVKNLEFLINTHLIEDKEGKLRHAVENSPQAVAVLPPEQYVRSGIASAQAGRIDDAIEAYSLALRSGPKDAAVYNFLGYAMLKKGNTTEAVNNLRESVRIDPKYVWGYYNLALALWAAGSRQESIDVLKHLIDIDPSFKTTIANDKQFSQFQSQKDFRALIH</sequence>
<keyword evidence="2 3" id="KW-0802">TPR repeat</keyword>
<evidence type="ECO:0000256" key="3">
    <source>
        <dbReference type="PROSITE-ProRule" id="PRU00339"/>
    </source>
</evidence>
<dbReference type="PANTHER" id="PTHR44943">
    <property type="entry name" value="CELLULOSE SYNTHASE OPERON PROTEIN C"/>
    <property type="match status" value="1"/>
</dbReference>
<protein>
    <submittedName>
        <fullName evidence="5">TPR domain-containing protein</fullName>
    </submittedName>
</protein>
<gene>
    <name evidence="5" type="ORF">AWB79_01298</name>
</gene>
<keyword evidence="1" id="KW-0677">Repeat</keyword>
<dbReference type="AlphaFoldDB" id="A0A157ZSK8"/>
<dbReference type="NCBIfam" id="NF047558">
    <property type="entry name" value="TPR_END_plus"/>
    <property type="match status" value="1"/>
</dbReference>
<evidence type="ECO:0000313" key="5">
    <source>
        <dbReference type="EMBL" id="SAK48512.1"/>
    </source>
</evidence>
<dbReference type="STRING" id="1777140.AWB79_01298"/>
<dbReference type="InterPro" id="IPR019734">
    <property type="entry name" value="TPR_rpt"/>
</dbReference>
<dbReference type="Gene3D" id="1.25.40.10">
    <property type="entry name" value="Tetratricopeptide repeat domain"/>
    <property type="match status" value="1"/>
</dbReference>
<dbReference type="Pfam" id="PF13414">
    <property type="entry name" value="TPR_11"/>
    <property type="match status" value="1"/>
</dbReference>
<proteinExistence type="predicted"/>
<reference evidence="5" key="1">
    <citation type="submission" date="2016-01" db="EMBL/GenBank/DDBJ databases">
        <authorList>
            <person name="Peeters C."/>
        </authorList>
    </citation>
    <scope>NUCLEOTIDE SEQUENCE</scope>
    <source>
        <strain evidence="5">LMG 29322</strain>
    </source>
</reference>
<name>A0A157ZSK8_9BURK</name>
<dbReference type="InterPro" id="IPR051685">
    <property type="entry name" value="Ycf3/AcsC/BcsC/TPR_MFPF"/>
</dbReference>
<dbReference type="SUPFAM" id="SSF48452">
    <property type="entry name" value="TPR-like"/>
    <property type="match status" value="1"/>
</dbReference>
<evidence type="ECO:0000256" key="2">
    <source>
        <dbReference type="ARBA" id="ARBA00022803"/>
    </source>
</evidence>
<dbReference type="PANTHER" id="PTHR44943:SF5">
    <property type="entry name" value="BLL7697 PROTEIN"/>
    <property type="match status" value="1"/>
</dbReference>
<dbReference type="RefSeq" id="WP_082862289.1">
    <property type="nucleotide sequence ID" value="NZ_FCOA02000003.1"/>
</dbReference>
<evidence type="ECO:0000256" key="1">
    <source>
        <dbReference type="ARBA" id="ARBA00022737"/>
    </source>
</evidence>
<evidence type="ECO:0000256" key="4">
    <source>
        <dbReference type="SAM" id="Coils"/>
    </source>
</evidence>
<keyword evidence="4" id="KW-0175">Coiled coil</keyword>
<dbReference type="EMBL" id="FCOA02000003">
    <property type="protein sequence ID" value="SAK48512.1"/>
    <property type="molecule type" value="Genomic_DNA"/>
</dbReference>
<feature type="coiled-coil region" evidence="4">
    <location>
        <begin position="19"/>
        <end position="46"/>
    </location>
</feature>
<dbReference type="InterPro" id="IPR011990">
    <property type="entry name" value="TPR-like_helical_dom_sf"/>
</dbReference>
<keyword evidence="6" id="KW-1185">Reference proteome</keyword>
<feature type="repeat" description="TPR" evidence="3">
    <location>
        <begin position="151"/>
        <end position="184"/>
    </location>
</feature>
<dbReference type="Proteomes" id="UP000054851">
    <property type="component" value="Unassembled WGS sequence"/>
</dbReference>
<dbReference type="PROSITE" id="PS50005">
    <property type="entry name" value="TPR"/>
    <property type="match status" value="2"/>
</dbReference>
<organism evidence="5 6">
    <name type="scientific">Caballeronia hypogeia</name>
    <dbReference type="NCBI Taxonomy" id="1777140"/>
    <lineage>
        <taxon>Bacteria</taxon>
        <taxon>Pseudomonadati</taxon>
        <taxon>Pseudomonadota</taxon>
        <taxon>Betaproteobacteria</taxon>
        <taxon>Burkholderiales</taxon>
        <taxon>Burkholderiaceae</taxon>
        <taxon>Caballeronia</taxon>
    </lineage>
</organism>